<evidence type="ECO:0000256" key="1">
    <source>
        <dbReference type="SAM" id="MobiDB-lite"/>
    </source>
</evidence>
<gene>
    <name evidence="2" type="ORF">H4W80_001367</name>
</gene>
<keyword evidence="3" id="KW-1185">Reference proteome</keyword>
<accession>A0ABR9LR23</accession>
<comment type="caution">
    <text evidence="2">The sequence shown here is derived from an EMBL/GenBank/DDBJ whole genome shotgun (WGS) entry which is preliminary data.</text>
</comment>
<protein>
    <submittedName>
        <fullName evidence="2">Uncharacterized protein</fullName>
    </submittedName>
</protein>
<feature type="region of interest" description="Disordered" evidence="1">
    <location>
        <begin position="124"/>
        <end position="180"/>
    </location>
</feature>
<proteinExistence type="predicted"/>
<sequence length="180" mass="18287">MQGDQLVAGRGVGAGLQAGHDLQVCGVGEEVVGNGGGEFGEARVVRFPGRGFGRALDQGDEAGVVEGVLDMGEVVVEALGDQGPGQYPALPGCRHLFRGEAEAGHPLQQRHGVVGQQGPVSVGEPAQGVTPRDQLLDPFGELPFDVGERGGELGGVGVEQGPDLGQGHPGGGQRPDLHQP</sequence>
<evidence type="ECO:0000313" key="2">
    <source>
        <dbReference type="EMBL" id="MBE1583109.1"/>
    </source>
</evidence>
<evidence type="ECO:0000313" key="3">
    <source>
        <dbReference type="Proteomes" id="UP000633509"/>
    </source>
</evidence>
<dbReference type="Proteomes" id="UP000633509">
    <property type="component" value="Unassembled WGS sequence"/>
</dbReference>
<organism evidence="2 3">
    <name type="scientific">Nonomuraea angiospora</name>
    <dbReference type="NCBI Taxonomy" id="46172"/>
    <lineage>
        <taxon>Bacteria</taxon>
        <taxon>Bacillati</taxon>
        <taxon>Actinomycetota</taxon>
        <taxon>Actinomycetes</taxon>
        <taxon>Streptosporangiales</taxon>
        <taxon>Streptosporangiaceae</taxon>
        <taxon>Nonomuraea</taxon>
    </lineage>
</organism>
<dbReference type="RefSeq" id="WP_225966525.1">
    <property type="nucleotide sequence ID" value="NZ_JADBEK010000001.1"/>
</dbReference>
<dbReference type="EMBL" id="JADBEK010000001">
    <property type="protein sequence ID" value="MBE1583109.1"/>
    <property type="molecule type" value="Genomic_DNA"/>
</dbReference>
<reference evidence="2 3" key="1">
    <citation type="submission" date="2020-10" db="EMBL/GenBank/DDBJ databases">
        <title>Sequencing the genomes of 1000 actinobacteria strains.</title>
        <authorList>
            <person name="Klenk H.-P."/>
        </authorList>
    </citation>
    <scope>NUCLEOTIDE SEQUENCE [LARGE SCALE GENOMIC DNA]</scope>
    <source>
        <strain evidence="2 3">DSM 43173</strain>
    </source>
</reference>
<name>A0ABR9LR23_9ACTN</name>